<dbReference type="HOGENOM" id="CLU_823687_0_0_0"/>
<dbReference type="KEGG" id="tsa:AciPR4_2612"/>
<dbReference type="Proteomes" id="UP000006844">
    <property type="component" value="Chromosome"/>
</dbReference>
<reference evidence="2 3" key="1">
    <citation type="journal article" date="2012" name="Stand. Genomic Sci.">
        <title>Complete genome sequence of Terriglobus saanensis type strain SP1PR4(T), an Acidobacteria from tundra soil.</title>
        <authorList>
            <person name="Rawat S.R."/>
            <person name="Mannisto M.K."/>
            <person name="Starovoytov V."/>
            <person name="Goodwin L."/>
            <person name="Nolan M."/>
            <person name="Hauser L."/>
            <person name="Land M."/>
            <person name="Davenport K.W."/>
            <person name="Woyke T."/>
            <person name="Haggblom M.M."/>
        </authorList>
    </citation>
    <scope>NUCLEOTIDE SEQUENCE</scope>
    <source>
        <strain evidence="3">ATCC BAA-1853 / DSM 23119 / SP1PR4</strain>
    </source>
</reference>
<evidence type="ECO:0000256" key="1">
    <source>
        <dbReference type="SAM" id="SignalP"/>
    </source>
</evidence>
<keyword evidence="1" id="KW-0732">Signal</keyword>
<accession>E8V142</accession>
<sequence length="337" mass="37566">MARPTKRIALVVAMLCAVRYGAAQDTPLLSGGVGFLTSTNGGNTTYSPVIEPLIAIPIGDRFLVESRAILIESFVPDQTGYDHNHFIALTYLQGDYLASRHLTIVGGSFLTPFGTFNERLSPVWINNLQDGPLIAGLGTGTGTGLGGELRGSAISRNKYSIDYVGYFSARSGNEQFNSQRSAGGRVSLYLPDNRVEVGLSYGRLLQGTQENFYGMHVWWEPKDTAFRLRSEFARAHHAQGYWIEADYRTKAFGGLDSWVGRIEPVLRMQQTFRRDQIVSDGLPLVNTQRVDFGLDYNLPHNTRILTSYARQFSSTGDKNIWETGIVYRFLFPTWKGK</sequence>
<dbReference type="AlphaFoldDB" id="E8V142"/>
<name>E8V142_TERSS</name>
<protein>
    <submittedName>
        <fullName evidence="2">Uncharacterized protein</fullName>
    </submittedName>
</protein>
<dbReference type="STRING" id="401053.AciPR4_2612"/>
<feature type="chain" id="PRO_5003232273" evidence="1">
    <location>
        <begin position="23"/>
        <end position="337"/>
    </location>
</feature>
<proteinExistence type="predicted"/>
<dbReference type="SUPFAM" id="SSF56935">
    <property type="entry name" value="Porins"/>
    <property type="match status" value="1"/>
</dbReference>
<gene>
    <name evidence="2" type="ordered locus">AciPR4_2612</name>
</gene>
<evidence type="ECO:0000313" key="3">
    <source>
        <dbReference type="Proteomes" id="UP000006844"/>
    </source>
</evidence>
<dbReference type="eggNOG" id="ENOG5033SDE">
    <property type="taxonomic scope" value="Bacteria"/>
</dbReference>
<dbReference type="EMBL" id="CP002467">
    <property type="protein sequence ID" value="ADV83390.1"/>
    <property type="molecule type" value="Genomic_DNA"/>
</dbReference>
<organism evidence="2 3">
    <name type="scientific">Terriglobus saanensis (strain ATCC BAA-1853 / DSM 23119 / SP1PR4)</name>
    <dbReference type="NCBI Taxonomy" id="401053"/>
    <lineage>
        <taxon>Bacteria</taxon>
        <taxon>Pseudomonadati</taxon>
        <taxon>Acidobacteriota</taxon>
        <taxon>Terriglobia</taxon>
        <taxon>Terriglobales</taxon>
        <taxon>Acidobacteriaceae</taxon>
        <taxon>Terriglobus</taxon>
    </lineage>
</organism>
<keyword evidence="3" id="KW-1185">Reference proteome</keyword>
<feature type="signal peptide" evidence="1">
    <location>
        <begin position="1"/>
        <end position="22"/>
    </location>
</feature>
<evidence type="ECO:0000313" key="2">
    <source>
        <dbReference type="EMBL" id="ADV83390.1"/>
    </source>
</evidence>